<evidence type="ECO:0000313" key="9">
    <source>
        <dbReference type="Proteomes" id="UP000255036"/>
    </source>
</evidence>
<dbReference type="SUPFAM" id="SSF88659">
    <property type="entry name" value="Sigma3 and sigma4 domains of RNA polymerase sigma factors"/>
    <property type="match status" value="1"/>
</dbReference>
<dbReference type="InterPro" id="IPR007627">
    <property type="entry name" value="RNA_pol_sigma70_r2"/>
</dbReference>
<evidence type="ECO:0000256" key="1">
    <source>
        <dbReference type="ARBA" id="ARBA00010641"/>
    </source>
</evidence>
<feature type="domain" description="RNA polymerase sigma factor 70 region 4 type 2" evidence="7">
    <location>
        <begin position="104"/>
        <end position="155"/>
    </location>
</feature>
<dbReference type="SUPFAM" id="SSF88946">
    <property type="entry name" value="Sigma2 domain of RNA polymerase sigma factors"/>
    <property type="match status" value="1"/>
</dbReference>
<dbReference type="Proteomes" id="UP000255036">
    <property type="component" value="Unassembled WGS sequence"/>
</dbReference>
<sequence length="160" mass="19308">MQTPDFEKIYAEYFSDVYKYILSLSQNETIAEEITQETFFKAMRHMEKFNGNCKLYVWLCQIAKNTYFSYYKMEKRLSPEIDTEYPDPSFDIEKSYLDRETAKRLHFLLHDLGEPYKEVFTLRVFGDLPFSQIGELFGKTDSWARLIYYRAKKQLQEEMI</sequence>
<comment type="similarity">
    <text evidence="1">Belongs to the sigma-70 factor family. ECF subfamily.</text>
</comment>
<evidence type="ECO:0000259" key="7">
    <source>
        <dbReference type="Pfam" id="PF08281"/>
    </source>
</evidence>
<evidence type="ECO:0000313" key="8">
    <source>
        <dbReference type="EMBL" id="RDU23701.1"/>
    </source>
</evidence>
<protein>
    <submittedName>
        <fullName evidence="8">Sigma-70 family RNA polymerase sigma factor</fullName>
    </submittedName>
</protein>
<name>A0A371AVY7_9FIRM</name>
<evidence type="ECO:0000256" key="2">
    <source>
        <dbReference type="ARBA" id="ARBA00023015"/>
    </source>
</evidence>
<dbReference type="EMBL" id="QRCT01000019">
    <property type="protein sequence ID" value="RDU23701.1"/>
    <property type="molecule type" value="Genomic_DNA"/>
</dbReference>
<proteinExistence type="inferred from homology"/>
<keyword evidence="3" id="KW-0731">Sigma factor</keyword>
<gene>
    <name evidence="8" type="ORF">DWV06_07520</name>
</gene>
<dbReference type="Pfam" id="PF04542">
    <property type="entry name" value="Sigma70_r2"/>
    <property type="match status" value="1"/>
</dbReference>
<dbReference type="AlphaFoldDB" id="A0A371AVY7"/>
<evidence type="ECO:0000259" key="6">
    <source>
        <dbReference type="Pfam" id="PF04542"/>
    </source>
</evidence>
<dbReference type="NCBIfam" id="TIGR02937">
    <property type="entry name" value="sigma70-ECF"/>
    <property type="match status" value="1"/>
</dbReference>
<dbReference type="Pfam" id="PF08281">
    <property type="entry name" value="Sigma70_r4_2"/>
    <property type="match status" value="1"/>
</dbReference>
<dbReference type="OrthoDB" id="9795666at2"/>
<evidence type="ECO:0000256" key="3">
    <source>
        <dbReference type="ARBA" id="ARBA00023082"/>
    </source>
</evidence>
<dbReference type="InterPro" id="IPR039425">
    <property type="entry name" value="RNA_pol_sigma-70-like"/>
</dbReference>
<dbReference type="Gene3D" id="1.10.1740.10">
    <property type="match status" value="1"/>
</dbReference>
<keyword evidence="4" id="KW-0238">DNA-binding</keyword>
<keyword evidence="2" id="KW-0805">Transcription regulation</keyword>
<dbReference type="InterPro" id="IPR013249">
    <property type="entry name" value="RNA_pol_sigma70_r4_t2"/>
</dbReference>
<keyword evidence="5" id="KW-0804">Transcription</keyword>
<dbReference type="GO" id="GO:0016987">
    <property type="term" value="F:sigma factor activity"/>
    <property type="evidence" value="ECO:0007669"/>
    <property type="project" value="UniProtKB-KW"/>
</dbReference>
<dbReference type="PANTHER" id="PTHR43133:SF52">
    <property type="entry name" value="ECF RNA POLYMERASE SIGMA FACTOR SIGL"/>
    <property type="match status" value="1"/>
</dbReference>
<accession>A0A371AVY7</accession>
<dbReference type="InterPro" id="IPR036388">
    <property type="entry name" value="WH-like_DNA-bd_sf"/>
</dbReference>
<dbReference type="RefSeq" id="WP_115481570.1">
    <property type="nucleotide sequence ID" value="NZ_QRCT01000019.1"/>
</dbReference>
<dbReference type="InterPro" id="IPR013324">
    <property type="entry name" value="RNA_pol_sigma_r3/r4-like"/>
</dbReference>
<organism evidence="8 9">
    <name type="scientific">Anaerosacchariphilus polymeriproducens</name>
    <dbReference type="NCBI Taxonomy" id="1812858"/>
    <lineage>
        <taxon>Bacteria</taxon>
        <taxon>Bacillati</taxon>
        <taxon>Bacillota</taxon>
        <taxon>Clostridia</taxon>
        <taxon>Lachnospirales</taxon>
        <taxon>Lachnospiraceae</taxon>
        <taxon>Anaerosacchariphilus</taxon>
    </lineage>
</organism>
<evidence type="ECO:0000256" key="5">
    <source>
        <dbReference type="ARBA" id="ARBA00023163"/>
    </source>
</evidence>
<dbReference type="GO" id="GO:0006352">
    <property type="term" value="P:DNA-templated transcription initiation"/>
    <property type="evidence" value="ECO:0007669"/>
    <property type="project" value="InterPro"/>
</dbReference>
<dbReference type="Gene3D" id="1.10.10.10">
    <property type="entry name" value="Winged helix-like DNA-binding domain superfamily/Winged helix DNA-binding domain"/>
    <property type="match status" value="1"/>
</dbReference>
<comment type="caution">
    <text evidence="8">The sequence shown here is derived from an EMBL/GenBank/DDBJ whole genome shotgun (WGS) entry which is preliminary data.</text>
</comment>
<evidence type="ECO:0000256" key="4">
    <source>
        <dbReference type="ARBA" id="ARBA00023125"/>
    </source>
</evidence>
<feature type="domain" description="RNA polymerase sigma-70 region 2" evidence="6">
    <location>
        <begin position="10"/>
        <end position="76"/>
    </location>
</feature>
<reference evidence="8 9" key="1">
    <citation type="submission" date="2018-07" db="EMBL/GenBank/DDBJ databases">
        <title>Anaerosacharophilus polymeroproducens gen. nov. sp. nov., an anaerobic bacterium isolated from salt field.</title>
        <authorList>
            <person name="Kim W."/>
            <person name="Yang S.-H."/>
            <person name="Oh J."/>
            <person name="Lee J.-H."/>
            <person name="Kwon K.K."/>
        </authorList>
    </citation>
    <scope>NUCLEOTIDE SEQUENCE [LARGE SCALE GENOMIC DNA]</scope>
    <source>
        <strain evidence="8 9">MCWD5</strain>
    </source>
</reference>
<keyword evidence="9" id="KW-1185">Reference proteome</keyword>
<dbReference type="GO" id="GO:0003677">
    <property type="term" value="F:DNA binding"/>
    <property type="evidence" value="ECO:0007669"/>
    <property type="project" value="UniProtKB-KW"/>
</dbReference>
<dbReference type="InterPro" id="IPR014284">
    <property type="entry name" value="RNA_pol_sigma-70_dom"/>
</dbReference>
<dbReference type="PANTHER" id="PTHR43133">
    <property type="entry name" value="RNA POLYMERASE ECF-TYPE SIGMA FACTO"/>
    <property type="match status" value="1"/>
</dbReference>
<dbReference type="InterPro" id="IPR013325">
    <property type="entry name" value="RNA_pol_sigma_r2"/>
</dbReference>